<reference evidence="1 2" key="1">
    <citation type="submission" date="2015-08" db="EMBL/GenBank/DDBJ databases">
        <title>Emmonsia species relationships and genome sequence.</title>
        <authorList>
            <person name="Cuomo C.A."/>
            <person name="Schwartz I.S."/>
            <person name="Kenyon C."/>
            <person name="De Hoog G.S."/>
            <person name="Govender N.P."/>
            <person name="Botha A."/>
            <person name="Moreno L."/>
            <person name="De Vries M."/>
            <person name="Munoz J.F."/>
            <person name="Stielow J.B."/>
        </authorList>
    </citation>
    <scope>NUCLEOTIDE SEQUENCE [LARGE SCALE GENOMIC DNA]</scope>
    <source>
        <strain evidence="1 2">EI222</strain>
    </source>
</reference>
<protein>
    <submittedName>
        <fullName evidence="1">Uncharacterized protein</fullName>
    </submittedName>
</protein>
<dbReference type="AlphaFoldDB" id="A0A1J9PI79"/>
<evidence type="ECO:0000313" key="1">
    <source>
        <dbReference type="EMBL" id="OJD16176.1"/>
    </source>
</evidence>
<dbReference type="VEuPathDB" id="FungiDB:ACJ73_08904"/>
<sequence>MGIPANPLRRPAYEDNFPTEIESIEPGSAISPDTKITLTERFYNLMRSYLASSGAVGQTVTASRLTAEANNARSIPGFQSAITNDFFRYLQLTCEKDLDQWGQRNRETLSDGEVDDYVYCILSSKLLLLGVVQRDNG</sequence>
<dbReference type="Proteomes" id="UP000242791">
    <property type="component" value="Unassembled WGS sequence"/>
</dbReference>
<comment type="caution">
    <text evidence="1">The sequence shown here is derived from an EMBL/GenBank/DDBJ whole genome shotgun (WGS) entry which is preliminary data.</text>
</comment>
<keyword evidence="2" id="KW-1185">Reference proteome</keyword>
<gene>
    <name evidence="1" type="ORF">ACJ73_08904</name>
</gene>
<accession>A0A1J9PI79</accession>
<dbReference type="EMBL" id="LGTZ01002273">
    <property type="protein sequence ID" value="OJD16176.1"/>
    <property type="molecule type" value="Genomic_DNA"/>
</dbReference>
<proteinExistence type="predicted"/>
<organism evidence="1 2">
    <name type="scientific">Blastomyces percursus</name>
    <dbReference type="NCBI Taxonomy" id="1658174"/>
    <lineage>
        <taxon>Eukaryota</taxon>
        <taxon>Fungi</taxon>
        <taxon>Dikarya</taxon>
        <taxon>Ascomycota</taxon>
        <taxon>Pezizomycotina</taxon>
        <taxon>Eurotiomycetes</taxon>
        <taxon>Eurotiomycetidae</taxon>
        <taxon>Onygenales</taxon>
        <taxon>Ajellomycetaceae</taxon>
        <taxon>Blastomyces</taxon>
    </lineage>
</organism>
<evidence type="ECO:0000313" key="2">
    <source>
        <dbReference type="Proteomes" id="UP000242791"/>
    </source>
</evidence>
<name>A0A1J9PI79_9EURO</name>